<proteinExistence type="predicted"/>
<evidence type="ECO:0000313" key="3">
    <source>
        <dbReference type="Proteomes" id="UP000192927"/>
    </source>
</evidence>
<feature type="region of interest" description="Disordered" evidence="1">
    <location>
        <begin position="66"/>
        <end position="85"/>
    </location>
</feature>
<dbReference type="AlphaFoldDB" id="A0A1W5D098"/>
<dbReference type="InterPro" id="IPR020301">
    <property type="entry name" value="Mrx7"/>
</dbReference>
<accession>A0A1W5D098</accession>
<evidence type="ECO:0000313" key="2">
    <source>
        <dbReference type="EMBL" id="SLM36557.1"/>
    </source>
</evidence>
<dbReference type="EMBL" id="FWEW01001107">
    <property type="protein sequence ID" value="SLM36557.1"/>
    <property type="molecule type" value="Genomic_DNA"/>
</dbReference>
<sequence>MFLITTPRILPPPAPPSASGHSGKLLDACTIMWVRVLEAWLTARLLSSPTFHRGVHAVAKKVRQLRHGKDPEEMGGTNIERSGDSDAKKFLDHYLEELKDQFRGGSSTKK</sequence>
<reference evidence="3" key="1">
    <citation type="submission" date="2017-03" db="EMBL/GenBank/DDBJ databases">
        <authorList>
            <person name="Sharma R."/>
            <person name="Thines M."/>
        </authorList>
    </citation>
    <scope>NUCLEOTIDE SEQUENCE [LARGE SCALE GENOMIC DNA]</scope>
</reference>
<evidence type="ECO:0000256" key="1">
    <source>
        <dbReference type="SAM" id="MobiDB-lite"/>
    </source>
</evidence>
<name>A0A1W5D098_9LECA</name>
<dbReference type="Proteomes" id="UP000192927">
    <property type="component" value="Unassembled WGS sequence"/>
</dbReference>
<organism evidence="2 3">
    <name type="scientific">Lasallia pustulata</name>
    <dbReference type="NCBI Taxonomy" id="136370"/>
    <lineage>
        <taxon>Eukaryota</taxon>
        <taxon>Fungi</taxon>
        <taxon>Dikarya</taxon>
        <taxon>Ascomycota</taxon>
        <taxon>Pezizomycotina</taxon>
        <taxon>Lecanoromycetes</taxon>
        <taxon>OSLEUM clade</taxon>
        <taxon>Umbilicariomycetidae</taxon>
        <taxon>Umbilicariales</taxon>
        <taxon>Umbilicariaceae</taxon>
        <taxon>Lasallia</taxon>
    </lineage>
</organism>
<protein>
    <submittedName>
        <fullName evidence="2">Uncharacterized protein</fullName>
    </submittedName>
</protein>
<dbReference type="Pfam" id="PF10906">
    <property type="entry name" value="Mrx7"/>
    <property type="match status" value="1"/>
</dbReference>
<keyword evidence="3" id="KW-1185">Reference proteome</keyword>